<feature type="compositionally biased region" description="Basic and acidic residues" evidence="1">
    <location>
        <begin position="529"/>
        <end position="540"/>
    </location>
</feature>
<feature type="compositionally biased region" description="Polar residues" evidence="1">
    <location>
        <begin position="84"/>
        <end position="100"/>
    </location>
</feature>
<feature type="compositionally biased region" description="Low complexity" evidence="1">
    <location>
        <begin position="830"/>
        <end position="839"/>
    </location>
</feature>
<reference evidence="2 3" key="1">
    <citation type="submission" date="2018-02" db="EMBL/GenBank/DDBJ databases">
        <title>Genome sequence of the basidiomycete white-rot fungus Phlebia centrifuga.</title>
        <authorList>
            <person name="Granchi Z."/>
            <person name="Peng M."/>
            <person name="de Vries R.P."/>
            <person name="Hilden K."/>
            <person name="Makela M.R."/>
            <person name="Grigoriev I."/>
            <person name="Riley R."/>
        </authorList>
    </citation>
    <scope>NUCLEOTIDE SEQUENCE [LARGE SCALE GENOMIC DNA]</scope>
    <source>
        <strain evidence="2 3">FBCC195</strain>
    </source>
</reference>
<feature type="compositionally biased region" description="Polar residues" evidence="1">
    <location>
        <begin position="583"/>
        <end position="594"/>
    </location>
</feature>
<dbReference type="Proteomes" id="UP000186601">
    <property type="component" value="Unassembled WGS sequence"/>
</dbReference>
<dbReference type="EMBL" id="MLYV02000538">
    <property type="protein sequence ID" value="PSR84292.1"/>
    <property type="molecule type" value="Genomic_DNA"/>
</dbReference>
<comment type="caution">
    <text evidence="2">The sequence shown here is derived from an EMBL/GenBank/DDBJ whole genome shotgun (WGS) entry which is preliminary data.</text>
</comment>
<evidence type="ECO:0000256" key="1">
    <source>
        <dbReference type="SAM" id="MobiDB-lite"/>
    </source>
</evidence>
<feature type="compositionally biased region" description="Low complexity" evidence="1">
    <location>
        <begin position="234"/>
        <end position="246"/>
    </location>
</feature>
<name>A0A2R6P2A4_9APHY</name>
<feature type="compositionally biased region" description="Basic and acidic residues" evidence="1">
    <location>
        <begin position="117"/>
        <end position="141"/>
    </location>
</feature>
<evidence type="ECO:0000313" key="3">
    <source>
        <dbReference type="Proteomes" id="UP000186601"/>
    </source>
</evidence>
<feature type="region of interest" description="Disordered" evidence="1">
    <location>
        <begin position="521"/>
        <end position="597"/>
    </location>
</feature>
<sequence>MDHTPSAIGSTATSPSPPPLSPSLDVINHRACSPTSMCSLSPLSPSMILLPRPSLHDAPQRAPSFSLEDFQQLVSDAFDLQQPTLSLTPASPTHIHSTRVSPPGKSYFDHDTDEEDRPQLEPRPRPRPVEALRDSQRERPRSHSFSFVQRVLPSSHHHSDSPSREGKGMASRMFKTLRTRASALVLRPSNTNTSGRDTRFDSSPVRPSISTQCTARPSTSSFSPDYTFPNPQHTTSTTSTAPTSPTNQHCEGPRASSPFPFNNLDLKVAFRRNRTSSLPFLKASKENNRPLTPVPDVPVRSRPTAMENLPTYSFPRGRPPQTSTRPVIPTPLRIHTHLPPLTKSRSFHLLGTNRHEQRRSKTKTMVDPVLPVAMYGLGLEFGDGELDSRCPSPYKCPRDPPPVPASAMEENIDVPDYVLCERRGSTTSTATSSSAKSVIDLFSNALPLFKRTRSKLNLSVITSSPASTNSSQTTTSASTNSLPPTPNTPSFYGMAMKTYNRHMAISKTSLAESREEALAIGRVLTPEDDPFKKSEIERENTPTPRPSSRMSKLERRKPRGLRIKTSNGEYSKRRTSGSSSSGHVHTNSGDTITPLSRMLDSGDPSVEYEEEDVPMETSDITAGPFSAYQHHPYSYSTQTYTQDYSLSTTFPIIQSPSLPTTASTSHLLTRSRKHPPSPLRPTPLSAYGSRGTSPMKHTFATLPPSPGPPPLDELPSVPYVPTPLAVSYHPSNRSSSPSSPATNPCSSPGLKRGHSIPFPTLPPVAASSSWKRRVRKERSVSSLRSFETGICVPPLSKALVGTSGGSSRPPSPFPLAAASSSSHTTPIRYSPSASPSSPSQDSAYLEQVLSAPCSTEDEDDDPSSYCLQVESNLPAYGGGGWVRGPRFGFGGAASTTRTMSNASVEDDDIMGRTVVLQTRWPVPPQGFGPPAPPSCLSDAMGRQDEFFVGGFSRGEVFESSSMNEMLSSCPSCATGARRNRVNAGVRATQSDPSLRSRSAAVAQPLSDPDQGHGRYSGGGTLRTGRRRSGGLGLDEIAERWEGDTSRSTAFYSARSSVVSGGVVAVSGS</sequence>
<keyword evidence="3" id="KW-1185">Reference proteome</keyword>
<dbReference type="OrthoDB" id="2804764at2759"/>
<feature type="region of interest" description="Disordered" evidence="1">
    <location>
        <begin position="463"/>
        <end position="489"/>
    </location>
</feature>
<feature type="region of interest" description="Disordered" evidence="1">
    <location>
        <begin position="1"/>
        <end position="26"/>
    </location>
</feature>
<feature type="compositionally biased region" description="Polar residues" evidence="1">
    <location>
        <begin position="657"/>
        <end position="668"/>
    </location>
</feature>
<feature type="compositionally biased region" description="Pro residues" evidence="1">
    <location>
        <begin position="703"/>
        <end position="712"/>
    </location>
</feature>
<feature type="compositionally biased region" description="Low complexity" evidence="1">
    <location>
        <begin position="1"/>
        <end position="14"/>
    </location>
</feature>
<feature type="compositionally biased region" description="Basic and acidic residues" evidence="1">
    <location>
        <begin position="157"/>
        <end position="167"/>
    </location>
</feature>
<protein>
    <submittedName>
        <fullName evidence="2">Uncharacterized protein</fullName>
    </submittedName>
</protein>
<gene>
    <name evidence="2" type="ORF">PHLCEN_2v5461</name>
</gene>
<feature type="region of interest" description="Disordered" evidence="1">
    <location>
        <begin position="984"/>
        <end position="1031"/>
    </location>
</feature>
<feature type="compositionally biased region" description="Low complexity" evidence="1">
    <location>
        <begin position="463"/>
        <end position="482"/>
    </location>
</feature>
<feature type="compositionally biased region" description="Polar residues" evidence="1">
    <location>
        <begin position="208"/>
        <end position="233"/>
    </location>
</feature>
<feature type="region of interest" description="Disordered" evidence="1">
    <location>
        <begin position="308"/>
        <end position="338"/>
    </location>
</feature>
<accession>A0A2R6P2A4</accession>
<feature type="region of interest" description="Disordered" evidence="1">
    <location>
        <begin position="800"/>
        <end position="843"/>
    </location>
</feature>
<organism evidence="2 3">
    <name type="scientific">Hermanssonia centrifuga</name>
    <dbReference type="NCBI Taxonomy" id="98765"/>
    <lineage>
        <taxon>Eukaryota</taxon>
        <taxon>Fungi</taxon>
        <taxon>Dikarya</taxon>
        <taxon>Basidiomycota</taxon>
        <taxon>Agaricomycotina</taxon>
        <taxon>Agaricomycetes</taxon>
        <taxon>Polyporales</taxon>
        <taxon>Meruliaceae</taxon>
        <taxon>Hermanssonia</taxon>
    </lineage>
</organism>
<feature type="region of interest" description="Disordered" evidence="1">
    <location>
        <begin position="657"/>
        <end position="774"/>
    </location>
</feature>
<feature type="region of interest" description="Disordered" evidence="1">
    <location>
        <begin position="84"/>
        <end position="258"/>
    </location>
</feature>
<dbReference type="STRING" id="98765.A0A2R6P2A4"/>
<dbReference type="AlphaFoldDB" id="A0A2R6P2A4"/>
<evidence type="ECO:0000313" key="2">
    <source>
        <dbReference type="EMBL" id="PSR84292.1"/>
    </source>
</evidence>
<feature type="compositionally biased region" description="Low complexity" evidence="1">
    <location>
        <begin position="727"/>
        <end position="748"/>
    </location>
</feature>
<proteinExistence type="predicted"/>